<dbReference type="Proteomes" id="UP000499080">
    <property type="component" value="Unassembled WGS sequence"/>
</dbReference>
<reference evidence="1 2" key="1">
    <citation type="journal article" date="2019" name="Sci. Rep.">
        <title>Orb-weaving spider Araneus ventricosus genome elucidates the spidroin gene catalogue.</title>
        <authorList>
            <person name="Kono N."/>
            <person name="Nakamura H."/>
            <person name="Ohtoshi R."/>
            <person name="Moran D.A.P."/>
            <person name="Shinohara A."/>
            <person name="Yoshida Y."/>
            <person name="Fujiwara M."/>
            <person name="Mori M."/>
            <person name="Tomita M."/>
            <person name="Arakawa K."/>
        </authorList>
    </citation>
    <scope>NUCLEOTIDE SEQUENCE [LARGE SCALE GENOMIC DNA]</scope>
</reference>
<comment type="caution">
    <text evidence="1">The sequence shown here is derived from an EMBL/GenBank/DDBJ whole genome shotgun (WGS) entry which is preliminary data.</text>
</comment>
<protein>
    <recommendedName>
        <fullName evidence="3">Mos1 transposase HTH domain-containing protein</fullName>
    </recommendedName>
</protein>
<proteinExistence type="predicted"/>
<organism evidence="1 2">
    <name type="scientific">Araneus ventricosus</name>
    <name type="common">Orbweaver spider</name>
    <name type="synonym">Epeira ventricosa</name>
    <dbReference type="NCBI Taxonomy" id="182803"/>
    <lineage>
        <taxon>Eukaryota</taxon>
        <taxon>Metazoa</taxon>
        <taxon>Ecdysozoa</taxon>
        <taxon>Arthropoda</taxon>
        <taxon>Chelicerata</taxon>
        <taxon>Arachnida</taxon>
        <taxon>Araneae</taxon>
        <taxon>Araneomorphae</taxon>
        <taxon>Entelegynae</taxon>
        <taxon>Araneoidea</taxon>
        <taxon>Araneidae</taxon>
        <taxon>Araneus</taxon>
    </lineage>
</organism>
<accession>A0A4Y2N8V6</accession>
<name>A0A4Y2N8V6_ARAVE</name>
<dbReference type="EMBL" id="BGPR01008686">
    <property type="protein sequence ID" value="GBN35363.1"/>
    <property type="molecule type" value="Genomic_DNA"/>
</dbReference>
<keyword evidence="2" id="KW-1185">Reference proteome</keyword>
<sequence length="93" mass="10601">MLPPSVIRFYQAERNIAAKIHRTISRVYGKNFSSDSVLLEWCRKFKNGQTDVHDEEEQGRKSVSTEDLVQRAPGSFWSSLNGKCLITCRIAPT</sequence>
<dbReference type="OrthoDB" id="616263at2759"/>
<evidence type="ECO:0000313" key="1">
    <source>
        <dbReference type="EMBL" id="GBN35363.1"/>
    </source>
</evidence>
<evidence type="ECO:0008006" key="3">
    <source>
        <dbReference type="Google" id="ProtNLM"/>
    </source>
</evidence>
<dbReference type="AlphaFoldDB" id="A0A4Y2N8V6"/>
<gene>
    <name evidence="1" type="ORF">AVEN_225761_1</name>
</gene>
<evidence type="ECO:0000313" key="2">
    <source>
        <dbReference type="Proteomes" id="UP000499080"/>
    </source>
</evidence>
<dbReference type="Gene3D" id="1.10.10.1450">
    <property type="match status" value="1"/>
</dbReference>